<evidence type="ECO:0000313" key="2">
    <source>
        <dbReference type="Proteomes" id="UP001589647"/>
    </source>
</evidence>
<organism evidence="1 2">
    <name type="scientific">Nonomuraea spiralis</name>
    <dbReference type="NCBI Taxonomy" id="46182"/>
    <lineage>
        <taxon>Bacteria</taxon>
        <taxon>Bacillati</taxon>
        <taxon>Actinomycetota</taxon>
        <taxon>Actinomycetes</taxon>
        <taxon>Streptosporangiales</taxon>
        <taxon>Streptosporangiaceae</taxon>
        <taxon>Nonomuraea</taxon>
    </lineage>
</organism>
<accession>A0ABV5IYD2</accession>
<proteinExistence type="predicted"/>
<comment type="caution">
    <text evidence="1">The sequence shown here is derived from an EMBL/GenBank/DDBJ whole genome shotgun (WGS) entry which is preliminary data.</text>
</comment>
<gene>
    <name evidence="1" type="ORF">ACFFV7_50920</name>
</gene>
<sequence>MPTYTVETNGDIALTAATAKTVLNVINSGRTLKVTELSVSFDGVTANAEPVTVELCASTQATAGTPGATPTPAQVSGAARSAVATAGRAYSAEPTVLTVLKRWLIHPAGGALLMQYPLGREPLRDSSGHGLALRCTAPAAVNCQGYIEIAENE</sequence>
<evidence type="ECO:0000313" key="1">
    <source>
        <dbReference type="EMBL" id="MFB9209574.1"/>
    </source>
</evidence>
<name>A0ABV5IYD2_9ACTN</name>
<protein>
    <submittedName>
        <fullName evidence="1">Uncharacterized protein</fullName>
    </submittedName>
</protein>
<dbReference type="Proteomes" id="UP001589647">
    <property type="component" value="Unassembled WGS sequence"/>
</dbReference>
<dbReference type="RefSeq" id="WP_189648175.1">
    <property type="nucleotide sequence ID" value="NZ_BMRC01000006.1"/>
</dbReference>
<reference evidence="1 2" key="1">
    <citation type="submission" date="2024-09" db="EMBL/GenBank/DDBJ databases">
        <authorList>
            <person name="Sun Q."/>
            <person name="Mori K."/>
        </authorList>
    </citation>
    <scope>NUCLEOTIDE SEQUENCE [LARGE SCALE GENOMIC DNA]</scope>
    <source>
        <strain evidence="1 2">CCM 3426</strain>
    </source>
</reference>
<keyword evidence="2" id="KW-1185">Reference proteome</keyword>
<dbReference type="EMBL" id="JBHMEI010000104">
    <property type="protein sequence ID" value="MFB9209574.1"/>
    <property type="molecule type" value="Genomic_DNA"/>
</dbReference>